<organism evidence="1 2">
    <name type="scientific">Mycobacterium talmoniae</name>
    <dbReference type="NCBI Taxonomy" id="1858794"/>
    <lineage>
        <taxon>Bacteria</taxon>
        <taxon>Bacillati</taxon>
        <taxon>Actinomycetota</taxon>
        <taxon>Actinomycetes</taxon>
        <taxon>Mycobacteriales</taxon>
        <taxon>Mycobacteriaceae</taxon>
        <taxon>Mycobacterium</taxon>
    </lineage>
</organism>
<sequence>MSQRRAVGLEPDKHIAQTQHMAFATRALVTAPLRGAGFDKLRRLLDVVYDPWIEAAPLRIYTPEQLADRVRAEASTCW</sequence>
<dbReference type="Proteomes" id="UP000238296">
    <property type="component" value="Unassembled WGS sequence"/>
</dbReference>
<gene>
    <name evidence="1" type="ORF">C1Y40_05124</name>
</gene>
<dbReference type="AlphaFoldDB" id="A0A2S8BDH7"/>
<protein>
    <submittedName>
        <fullName evidence="1">Uncharacterized protein</fullName>
    </submittedName>
</protein>
<comment type="caution">
    <text evidence="1">The sequence shown here is derived from an EMBL/GenBank/DDBJ whole genome shotgun (WGS) entry which is preliminary data.</text>
</comment>
<evidence type="ECO:0000313" key="1">
    <source>
        <dbReference type="EMBL" id="PQM44714.1"/>
    </source>
</evidence>
<dbReference type="EMBL" id="PPEA01000728">
    <property type="protein sequence ID" value="PQM44714.1"/>
    <property type="molecule type" value="Genomic_DNA"/>
</dbReference>
<proteinExistence type="predicted"/>
<name>A0A2S8BDH7_9MYCO</name>
<accession>A0A2S8BDH7</accession>
<reference evidence="1 2" key="1">
    <citation type="journal article" date="2017" name="Int. J. Syst. Evol. Microbiol.">
        <title>Mycobacterium talmoniae sp. nov., a slowly growing mycobacterium isolated from human respiratory samples.</title>
        <authorList>
            <person name="Davidson R.M."/>
            <person name="DeGroote M.A."/>
            <person name="Marola J.L."/>
            <person name="Buss S."/>
            <person name="Jones V."/>
            <person name="McNeil M.R."/>
            <person name="Freifeld A.G."/>
            <person name="Elaine Epperson L."/>
            <person name="Hasan N.A."/>
            <person name="Jackson M."/>
            <person name="Iwen P.C."/>
            <person name="Salfinger M."/>
            <person name="Strong M."/>
        </authorList>
    </citation>
    <scope>NUCLEOTIDE SEQUENCE [LARGE SCALE GENOMIC DNA]</scope>
    <source>
        <strain evidence="1 2">ATCC BAA-2683</strain>
    </source>
</reference>
<evidence type="ECO:0000313" key="2">
    <source>
        <dbReference type="Proteomes" id="UP000238296"/>
    </source>
</evidence>